<feature type="region of interest" description="Disordered" evidence="1">
    <location>
        <begin position="19"/>
        <end position="38"/>
    </location>
</feature>
<gene>
    <name evidence="2" type="ORF">G2W53_041571</name>
</gene>
<proteinExistence type="predicted"/>
<reference evidence="2" key="1">
    <citation type="submission" date="2020-09" db="EMBL/GenBank/DDBJ databases">
        <title>Genome-Enabled Discovery of Anthraquinone Biosynthesis in Senna tora.</title>
        <authorList>
            <person name="Kang S.-H."/>
            <person name="Pandey R.P."/>
            <person name="Lee C.-M."/>
            <person name="Sim J.-S."/>
            <person name="Jeong J.-T."/>
            <person name="Choi B.-S."/>
            <person name="Jung M."/>
            <person name="Ginzburg D."/>
            <person name="Zhao K."/>
            <person name="Won S.Y."/>
            <person name="Oh T.-J."/>
            <person name="Yu Y."/>
            <person name="Kim N.-H."/>
            <person name="Lee O.R."/>
            <person name="Lee T.-H."/>
            <person name="Bashyal P."/>
            <person name="Kim T.-S."/>
            <person name="Lee W.-H."/>
            <person name="Kawkins C."/>
            <person name="Kim C.-K."/>
            <person name="Kim J.S."/>
            <person name="Ahn B.O."/>
            <person name="Rhee S.Y."/>
            <person name="Sohng J.K."/>
        </authorList>
    </citation>
    <scope>NUCLEOTIDE SEQUENCE</scope>
    <source>
        <tissue evidence="2">Leaf</tissue>
    </source>
</reference>
<dbReference type="Proteomes" id="UP000634136">
    <property type="component" value="Unassembled WGS sequence"/>
</dbReference>
<dbReference type="AlphaFoldDB" id="A0A834VZA5"/>
<feature type="compositionally biased region" description="Basic and acidic residues" evidence="1">
    <location>
        <begin position="19"/>
        <end position="29"/>
    </location>
</feature>
<dbReference type="EMBL" id="JAAIUW010000013">
    <property type="protein sequence ID" value="KAF7802460.1"/>
    <property type="molecule type" value="Genomic_DNA"/>
</dbReference>
<evidence type="ECO:0000313" key="3">
    <source>
        <dbReference type="Proteomes" id="UP000634136"/>
    </source>
</evidence>
<sequence>MPGGRTRAEFQDSFKRLRRQDRNVHRARDLSTPPMRPSHMLHQTPTQLHQQRQVHAPNFTKSHSPNIFRFTKVIPSHQVRFPLLRNGTPDKIPAKFLNITTNFQRQQTRLHAISRNSLNDSFGQETPDARPIRITTTSFLLSTQVSIKISCHQPRGITIILNTFQETPKSLSITPIRLRINRSKVKPLIQASNKDLHMHSLRTRLRNLDFSFKRVPQHPNSSRIPNNILNEKIIPAKLLDSSPSLLTTNPRLTQSQNIDTLHSLQILHHLGEKFASCPLQFQLTMLYLSINIWD</sequence>
<accession>A0A834VZA5</accession>
<evidence type="ECO:0000313" key="2">
    <source>
        <dbReference type="EMBL" id="KAF7802460.1"/>
    </source>
</evidence>
<evidence type="ECO:0000256" key="1">
    <source>
        <dbReference type="SAM" id="MobiDB-lite"/>
    </source>
</evidence>
<keyword evidence="3" id="KW-1185">Reference proteome</keyword>
<comment type="caution">
    <text evidence="2">The sequence shown here is derived from an EMBL/GenBank/DDBJ whole genome shotgun (WGS) entry which is preliminary data.</text>
</comment>
<name>A0A834VZA5_9FABA</name>
<protein>
    <submittedName>
        <fullName evidence="2">Putative ribonuclease H protein</fullName>
    </submittedName>
</protein>
<organism evidence="2 3">
    <name type="scientific">Senna tora</name>
    <dbReference type="NCBI Taxonomy" id="362788"/>
    <lineage>
        <taxon>Eukaryota</taxon>
        <taxon>Viridiplantae</taxon>
        <taxon>Streptophyta</taxon>
        <taxon>Embryophyta</taxon>
        <taxon>Tracheophyta</taxon>
        <taxon>Spermatophyta</taxon>
        <taxon>Magnoliopsida</taxon>
        <taxon>eudicotyledons</taxon>
        <taxon>Gunneridae</taxon>
        <taxon>Pentapetalae</taxon>
        <taxon>rosids</taxon>
        <taxon>fabids</taxon>
        <taxon>Fabales</taxon>
        <taxon>Fabaceae</taxon>
        <taxon>Caesalpinioideae</taxon>
        <taxon>Cassia clade</taxon>
        <taxon>Senna</taxon>
    </lineage>
</organism>